<dbReference type="Gene3D" id="3.60.15.10">
    <property type="entry name" value="Ribonuclease Z/Hydroxyacylglutathione hydrolase-like"/>
    <property type="match status" value="2"/>
</dbReference>
<dbReference type="AlphaFoldDB" id="A0A9W9K0R5"/>
<comment type="caution">
    <text evidence="13">The sequence shown here is derived from an EMBL/GenBank/DDBJ whole genome shotgun (WGS) entry which is preliminary data.</text>
</comment>
<keyword evidence="9" id="KW-0378">Hydrolase</keyword>
<dbReference type="OrthoDB" id="527344at2759"/>
<dbReference type="PANTHER" id="PTHR12553:SF49">
    <property type="entry name" value="ZINC PHOSPHODIESTERASE ELAC PROTEIN 2"/>
    <property type="match status" value="1"/>
</dbReference>
<dbReference type="InterPro" id="IPR047151">
    <property type="entry name" value="RNZ2-like"/>
</dbReference>
<dbReference type="SUPFAM" id="SSF56281">
    <property type="entry name" value="Metallo-hydrolase/oxidoreductase"/>
    <property type="match status" value="2"/>
</dbReference>
<keyword evidence="8" id="KW-0255">Endonuclease</keyword>
<evidence type="ECO:0000313" key="14">
    <source>
        <dbReference type="Proteomes" id="UP001149165"/>
    </source>
</evidence>
<evidence type="ECO:0000256" key="1">
    <source>
        <dbReference type="ARBA" id="ARBA00000402"/>
    </source>
</evidence>
<dbReference type="CDD" id="cd07718">
    <property type="entry name" value="RNaseZ_ELAC1_ELAC2-C-term-like_MBL-fold"/>
    <property type="match status" value="1"/>
</dbReference>
<dbReference type="Proteomes" id="UP001149165">
    <property type="component" value="Unassembled WGS sequence"/>
</dbReference>
<evidence type="ECO:0000256" key="3">
    <source>
        <dbReference type="ARBA" id="ARBA00007823"/>
    </source>
</evidence>
<keyword evidence="5" id="KW-0819">tRNA processing</keyword>
<reference evidence="13" key="2">
    <citation type="journal article" date="2023" name="IMA Fungus">
        <title>Comparative genomic study of the Penicillium genus elucidates a diverse pangenome and 15 lateral gene transfer events.</title>
        <authorList>
            <person name="Petersen C."/>
            <person name="Sorensen T."/>
            <person name="Nielsen M.R."/>
            <person name="Sondergaard T.E."/>
            <person name="Sorensen J.L."/>
            <person name="Fitzpatrick D.A."/>
            <person name="Frisvad J.C."/>
            <person name="Nielsen K.L."/>
        </authorList>
    </citation>
    <scope>NUCLEOTIDE SEQUENCE</scope>
    <source>
        <strain evidence="13">IBT 30069</strain>
    </source>
</reference>
<dbReference type="InterPro" id="IPR027794">
    <property type="entry name" value="tRNase_Z_dom"/>
</dbReference>
<name>A0A9W9K0R5_9EURO</name>
<keyword evidence="6" id="KW-0540">Nuclease</keyword>
<gene>
    <name evidence="13" type="ORF">N7456_012146</name>
</gene>
<evidence type="ECO:0000256" key="8">
    <source>
        <dbReference type="ARBA" id="ARBA00022759"/>
    </source>
</evidence>
<feature type="domain" description="tRNase Z endonuclease" evidence="12">
    <location>
        <begin position="6"/>
        <end position="68"/>
    </location>
</feature>
<evidence type="ECO:0000259" key="12">
    <source>
        <dbReference type="Pfam" id="PF13691"/>
    </source>
</evidence>
<comment type="catalytic activity">
    <reaction evidence="1">
        <text>Endonucleolytic cleavage of RNA, removing extra 3' nucleotides from tRNA precursor, generating 3' termini of tRNAs. A 3'-hydroxy group is left at the tRNA terminus and a 5'-phosphoryl group is left at the trailer molecule.</text>
        <dbReference type="EC" id="3.1.26.11"/>
    </reaction>
</comment>
<evidence type="ECO:0000256" key="6">
    <source>
        <dbReference type="ARBA" id="ARBA00022722"/>
    </source>
</evidence>
<evidence type="ECO:0000256" key="10">
    <source>
        <dbReference type="ARBA" id="ARBA00022833"/>
    </source>
</evidence>
<dbReference type="PANTHER" id="PTHR12553">
    <property type="entry name" value="ZINC PHOSPHODIESTERASE ELAC PROTEIN 2"/>
    <property type="match status" value="1"/>
</dbReference>
<evidence type="ECO:0000256" key="4">
    <source>
        <dbReference type="ARBA" id="ARBA00012477"/>
    </source>
</evidence>
<protein>
    <recommendedName>
        <fullName evidence="4">ribonuclease Z</fullName>
        <ecNumber evidence="4">3.1.26.11</ecNumber>
    </recommendedName>
</protein>
<dbReference type="InterPro" id="IPR036866">
    <property type="entry name" value="RibonucZ/Hydroxyglut_hydro"/>
</dbReference>
<evidence type="ECO:0000313" key="13">
    <source>
        <dbReference type="EMBL" id="KAJ5088530.1"/>
    </source>
</evidence>
<feature type="region of interest" description="Disordered" evidence="11">
    <location>
        <begin position="187"/>
        <end position="222"/>
    </location>
</feature>
<proteinExistence type="inferred from homology"/>
<dbReference type="GO" id="GO:1990180">
    <property type="term" value="P:mitochondrial tRNA 3'-end processing"/>
    <property type="evidence" value="ECO:0007669"/>
    <property type="project" value="TreeGrafter"/>
</dbReference>
<keyword evidence="7" id="KW-0479">Metal-binding</keyword>
<dbReference type="EMBL" id="JAPQKH010000007">
    <property type="protein sequence ID" value="KAJ5088530.1"/>
    <property type="molecule type" value="Genomic_DNA"/>
</dbReference>
<evidence type="ECO:0000256" key="7">
    <source>
        <dbReference type="ARBA" id="ARBA00022723"/>
    </source>
</evidence>
<dbReference type="EC" id="3.1.26.11" evidence="4"/>
<organism evidence="13 14">
    <name type="scientific">Penicillium angulare</name>
    <dbReference type="NCBI Taxonomy" id="116970"/>
    <lineage>
        <taxon>Eukaryota</taxon>
        <taxon>Fungi</taxon>
        <taxon>Dikarya</taxon>
        <taxon>Ascomycota</taxon>
        <taxon>Pezizomycotina</taxon>
        <taxon>Eurotiomycetes</taxon>
        <taxon>Eurotiomycetidae</taxon>
        <taxon>Eurotiales</taxon>
        <taxon>Aspergillaceae</taxon>
        <taxon>Penicillium</taxon>
    </lineage>
</organism>
<comment type="cofactor">
    <cofactor evidence="2">
        <name>Zn(2+)</name>
        <dbReference type="ChEBI" id="CHEBI:29105"/>
    </cofactor>
</comment>
<evidence type="ECO:0000256" key="5">
    <source>
        <dbReference type="ARBA" id="ARBA00022694"/>
    </source>
</evidence>
<keyword evidence="14" id="KW-1185">Reference proteome</keyword>
<keyword evidence="10" id="KW-0862">Zinc</keyword>
<accession>A0A9W9K0R5</accession>
<dbReference type="GO" id="GO:0046872">
    <property type="term" value="F:metal ion binding"/>
    <property type="evidence" value="ECO:0007669"/>
    <property type="project" value="UniProtKB-KW"/>
</dbReference>
<reference evidence="13" key="1">
    <citation type="submission" date="2022-11" db="EMBL/GenBank/DDBJ databases">
        <authorList>
            <person name="Petersen C."/>
        </authorList>
    </citation>
    <scope>NUCLEOTIDE SEQUENCE</scope>
    <source>
        <strain evidence="13">IBT 30069</strain>
    </source>
</reference>
<dbReference type="GO" id="GO:0005739">
    <property type="term" value="C:mitochondrion"/>
    <property type="evidence" value="ECO:0007669"/>
    <property type="project" value="TreeGrafter"/>
</dbReference>
<dbReference type="GO" id="GO:0042781">
    <property type="term" value="F:3'-tRNA processing endoribonuclease activity"/>
    <property type="evidence" value="ECO:0007669"/>
    <property type="project" value="UniProtKB-EC"/>
</dbReference>
<comment type="similarity">
    <text evidence="3">Belongs to the RNase Z family.</text>
</comment>
<evidence type="ECO:0000256" key="11">
    <source>
        <dbReference type="SAM" id="MobiDB-lite"/>
    </source>
</evidence>
<evidence type="ECO:0000256" key="2">
    <source>
        <dbReference type="ARBA" id="ARBA00001947"/>
    </source>
</evidence>
<dbReference type="Pfam" id="PF13691">
    <property type="entry name" value="Lactamase_B_4"/>
    <property type="match status" value="1"/>
</dbReference>
<sequence length="1063" mass="116462">MKAEFQVTTTPTADTPGTALFLAYPDKRYFFGQISPGLQRACIERGSKLVGLTDVFITGRTEWANTGGLIGVILTMADALASANAALEEDNRKKAIRKAEAQAQSKGKQPPVALEQNLYKGQVTLHGTDNLTHTLATSRRFVFRKGMPIFTKEYNTESIAAQTRDSESEDPFEKPSWSDHNIKVWAMPIRPPTSPTTLNPPTQPRPQSPRKRSLDEFRETTTSGTILAQPASDLLVRQAIVTDMFNSTWKMDALVETPIAEVNMPAAMFVRNPETKDMEPYNGPKPGDSQPLPDIKVFVRQPWPGAKVETLPPTTPSKEALCYIVRSHDMRGKFEPKKAKELRVKMGPDFSRLTKGESVLSEDGKTITADMVLGPTRLGSGTAIMDVPSVEYVESVVNRPEWKSPAVTTGLKTFIWILGPGVGDHPKLRQFVADMSHCEHTVSSTDYCPNYLALSGAAQAAIRLARLERDTYSVPVHNNVTLPQNRAIIPNTPSNPAAIKDAPFQPLEPGLIIDVEPTYKINKEQVVPHLNTAQTVFNIPRSVEQRMSTIRERVAKPLFKGQLEAFRKDLPGGDAEVIALGTGSSAPSKYRNVSATLVYAPGSGYYLLDCGENTLGQLERVFEPEQLREILQNLRMIWISHLHADHHLGTISVIKAWYHENYGADAKPTNSPETDLNKILQEKRLVLVSDEMMVTWLEEYASVEDFGADKLISLSAHPEISESSITTRFSYRHIKNGAPPFGPNAPDRTILDFNDDSSPLTALLKSATGLTDLLTAQVKHCRGALAVSLVFPDGFKVSYSGDCRPSDKFASIGRDSTILIHEATFQDDMIGSALAKRHSTSGEALEIGRRMGARTVLLTHFSQRYAKIARFESNPAGGVPGISPKKAAATIKPEDADIPFDDPEDEPAASASAAKLLDDIRFPSKDRPALPHRPLPTPNMGAPVAAAMDYFRVKIRDFPLAQAYAPASEKLISVLERHSEQVSAVIKKKLQDEEKAQKAKKSAKFVGKKAAAALAAAAAVAVADDAQTEEDKPEEIIDPEAVFLASESEAGWETSDAEDSHEV</sequence>
<evidence type="ECO:0000256" key="9">
    <source>
        <dbReference type="ARBA" id="ARBA00022801"/>
    </source>
</evidence>